<dbReference type="Proteomes" id="UP000283255">
    <property type="component" value="Unassembled WGS sequence"/>
</dbReference>
<keyword evidence="1" id="KW-0812">Transmembrane</keyword>
<dbReference type="GO" id="GO:0003676">
    <property type="term" value="F:nucleic acid binding"/>
    <property type="evidence" value="ECO:0007669"/>
    <property type="project" value="InterPro"/>
</dbReference>
<comment type="caution">
    <text evidence="2">The sequence shown here is derived from an EMBL/GenBank/DDBJ whole genome shotgun (WGS) entry which is preliminary data.</text>
</comment>
<proteinExistence type="predicted"/>
<name>A0A418YDL7_9GAMM</name>
<keyword evidence="1" id="KW-0472">Membrane</keyword>
<dbReference type="Pfam" id="PF06961">
    <property type="entry name" value="DUF1294"/>
    <property type="match status" value="1"/>
</dbReference>
<evidence type="ECO:0000256" key="1">
    <source>
        <dbReference type="SAM" id="Phobius"/>
    </source>
</evidence>
<keyword evidence="1" id="KW-1133">Transmembrane helix</keyword>
<accession>A0A418YDL7</accession>
<reference evidence="2 3" key="1">
    <citation type="submission" date="2018-09" db="EMBL/GenBank/DDBJ databases">
        <authorList>
            <person name="Wang F."/>
        </authorList>
    </citation>
    <scope>NUCLEOTIDE SEQUENCE [LARGE SCALE GENOMIC DNA]</scope>
    <source>
        <strain evidence="2 3">PLHSC7-2</strain>
    </source>
</reference>
<protein>
    <submittedName>
        <fullName evidence="2">DUF1294 domain-containing protein</fullName>
    </submittedName>
</protein>
<keyword evidence="3" id="KW-1185">Reference proteome</keyword>
<dbReference type="RefSeq" id="WP_119911059.1">
    <property type="nucleotide sequence ID" value="NZ_QZCH01000015.1"/>
</dbReference>
<feature type="transmembrane region" description="Helical" evidence="1">
    <location>
        <begin position="73"/>
        <end position="92"/>
    </location>
</feature>
<evidence type="ECO:0000313" key="3">
    <source>
        <dbReference type="Proteomes" id="UP000283255"/>
    </source>
</evidence>
<dbReference type="AlphaFoldDB" id="A0A418YDL7"/>
<dbReference type="InterPro" id="IPR012156">
    <property type="entry name" value="Cold_shock_CspA"/>
</dbReference>
<dbReference type="EMBL" id="QZCH01000015">
    <property type="protein sequence ID" value="RJG42633.1"/>
    <property type="molecule type" value="Genomic_DNA"/>
</dbReference>
<dbReference type="OrthoDB" id="72963at2"/>
<feature type="transmembrane region" description="Helical" evidence="1">
    <location>
        <begin position="6"/>
        <end position="25"/>
    </location>
</feature>
<organism evidence="2 3">
    <name type="scientific">Motilimonas pumila</name>
    <dbReference type="NCBI Taxonomy" id="2303987"/>
    <lineage>
        <taxon>Bacteria</taxon>
        <taxon>Pseudomonadati</taxon>
        <taxon>Pseudomonadota</taxon>
        <taxon>Gammaproteobacteria</taxon>
        <taxon>Alteromonadales</taxon>
        <taxon>Alteromonadales genera incertae sedis</taxon>
        <taxon>Motilimonas</taxon>
    </lineage>
</organism>
<sequence>MVMTAYVIVSYLWLINLLCFTCYGLDKRRAKRGEWRIPERYLYLLVLLGGCLGALFAQYYFRHKIRKWRFLALTYLIIALQFSFLAAWLWHWPLK</sequence>
<dbReference type="InterPro" id="IPR010718">
    <property type="entry name" value="DUF1294"/>
</dbReference>
<feature type="transmembrane region" description="Helical" evidence="1">
    <location>
        <begin position="41"/>
        <end position="61"/>
    </location>
</feature>
<gene>
    <name evidence="2" type="ORF">D1Z90_12250</name>
</gene>
<reference evidence="2 3" key="2">
    <citation type="submission" date="2019-01" db="EMBL/GenBank/DDBJ databases">
        <title>Motilimonas pumilus sp. nov., isolated from the gut of sea cucumber (Apostichopus japonicus).</title>
        <authorList>
            <person name="Wang F.-Q."/>
            <person name="Ren L.-H."/>
            <person name="Lin Y.-W."/>
            <person name="Sun G.-H."/>
            <person name="Du Z.-J."/>
            <person name="Zhao J.-X."/>
            <person name="Liu X.-J."/>
            <person name="Liu L.-J."/>
        </authorList>
    </citation>
    <scope>NUCLEOTIDE SEQUENCE [LARGE SCALE GENOMIC DNA]</scope>
    <source>
        <strain evidence="2 3">PLHSC7-2</strain>
    </source>
</reference>
<dbReference type="PIRSF" id="PIRSF002599">
    <property type="entry name" value="Cold_shock_A"/>
    <property type="match status" value="1"/>
</dbReference>
<evidence type="ECO:0000313" key="2">
    <source>
        <dbReference type="EMBL" id="RJG42633.1"/>
    </source>
</evidence>